<protein>
    <submittedName>
        <fullName evidence="2">Uncharacterized protein</fullName>
    </submittedName>
</protein>
<dbReference type="AlphaFoldDB" id="A0A1X2IP32"/>
<reference evidence="2 3" key="1">
    <citation type="submission" date="2016-07" db="EMBL/GenBank/DDBJ databases">
        <title>Pervasive Adenine N6-methylation of Active Genes in Fungi.</title>
        <authorList>
            <consortium name="DOE Joint Genome Institute"/>
            <person name="Mondo S.J."/>
            <person name="Dannebaum R.O."/>
            <person name="Kuo R.C."/>
            <person name="Labutti K."/>
            <person name="Haridas S."/>
            <person name="Kuo A."/>
            <person name="Salamov A."/>
            <person name="Ahrendt S.R."/>
            <person name="Lipzen A."/>
            <person name="Sullivan W."/>
            <person name="Andreopoulos W.B."/>
            <person name="Clum A."/>
            <person name="Lindquist E."/>
            <person name="Daum C."/>
            <person name="Ramamoorthy G.K."/>
            <person name="Gryganskyi A."/>
            <person name="Culley D."/>
            <person name="Magnuson J.K."/>
            <person name="James T.Y."/>
            <person name="O'Malley M.A."/>
            <person name="Stajich J.E."/>
            <person name="Spatafora J.W."/>
            <person name="Visel A."/>
            <person name="Grigoriev I.V."/>
        </authorList>
    </citation>
    <scope>NUCLEOTIDE SEQUENCE [LARGE SCALE GENOMIC DNA]</scope>
    <source>
        <strain evidence="2 3">NRRL 1336</strain>
    </source>
</reference>
<feature type="non-terminal residue" evidence="2">
    <location>
        <position position="54"/>
    </location>
</feature>
<dbReference type="Proteomes" id="UP000193560">
    <property type="component" value="Unassembled WGS sequence"/>
</dbReference>
<proteinExistence type="predicted"/>
<keyword evidence="3" id="KW-1185">Reference proteome</keyword>
<keyword evidence="1" id="KW-1133">Transmembrane helix</keyword>
<evidence type="ECO:0000313" key="2">
    <source>
        <dbReference type="EMBL" id="ORZ19779.1"/>
    </source>
</evidence>
<keyword evidence="1" id="KW-0472">Membrane</keyword>
<organism evidence="2 3">
    <name type="scientific">Absidia repens</name>
    <dbReference type="NCBI Taxonomy" id="90262"/>
    <lineage>
        <taxon>Eukaryota</taxon>
        <taxon>Fungi</taxon>
        <taxon>Fungi incertae sedis</taxon>
        <taxon>Mucoromycota</taxon>
        <taxon>Mucoromycotina</taxon>
        <taxon>Mucoromycetes</taxon>
        <taxon>Mucorales</taxon>
        <taxon>Cunninghamellaceae</taxon>
        <taxon>Absidia</taxon>
    </lineage>
</organism>
<dbReference type="EMBL" id="MCGE01000007">
    <property type="protein sequence ID" value="ORZ19779.1"/>
    <property type="molecule type" value="Genomic_DNA"/>
</dbReference>
<accession>A0A1X2IP32</accession>
<name>A0A1X2IP32_9FUNG</name>
<evidence type="ECO:0000313" key="3">
    <source>
        <dbReference type="Proteomes" id="UP000193560"/>
    </source>
</evidence>
<sequence>MAALCRTTTFKRNRPFIWCFVFVVANRLVGNTYYIIIISPSTPSLTDSSLLHSL</sequence>
<evidence type="ECO:0000256" key="1">
    <source>
        <dbReference type="SAM" id="Phobius"/>
    </source>
</evidence>
<feature type="transmembrane region" description="Helical" evidence="1">
    <location>
        <begin position="16"/>
        <end position="36"/>
    </location>
</feature>
<keyword evidence="1" id="KW-0812">Transmembrane</keyword>
<comment type="caution">
    <text evidence="2">The sequence shown here is derived from an EMBL/GenBank/DDBJ whole genome shotgun (WGS) entry which is preliminary data.</text>
</comment>
<gene>
    <name evidence="2" type="ORF">BCR42DRAFT_410504</name>
</gene>